<dbReference type="Proteomes" id="UP001207468">
    <property type="component" value="Unassembled WGS sequence"/>
</dbReference>
<proteinExistence type="predicted"/>
<sequence length="204" mass="23328">MKTFDCSGWIHIALSDCSDVVFIKLSYCEDHVLYCSIDIPEEVEQYVHDNLKFTPTQSAWLLLEAFKISSPDHLYTVEPIPVEQDEGITVIAFALPEILHQWGGHLGELQLDSAWNTNGAHFEVFALLSKIYGSGLPLGYLLIQLNIGEPGAKEWFISHFISYINKHWHLQIIFTLINKNWSEINSFLAIIADAKHQLCYWHAI</sequence>
<accession>A0ACC0UBM6</accession>
<name>A0ACC0UBM6_9AGAM</name>
<keyword evidence="2" id="KW-1185">Reference proteome</keyword>
<evidence type="ECO:0000313" key="1">
    <source>
        <dbReference type="EMBL" id="KAI9508960.1"/>
    </source>
</evidence>
<organism evidence="1 2">
    <name type="scientific">Russula earlei</name>
    <dbReference type="NCBI Taxonomy" id="71964"/>
    <lineage>
        <taxon>Eukaryota</taxon>
        <taxon>Fungi</taxon>
        <taxon>Dikarya</taxon>
        <taxon>Basidiomycota</taxon>
        <taxon>Agaricomycotina</taxon>
        <taxon>Agaricomycetes</taxon>
        <taxon>Russulales</taxon>
        <taxon>Russulaceae</taxon>
        <taxon>Russula</taxon>
    </lineage>
</organism>
<dbReference type="EMBL" id="JAGFNK010000075">
    <property type="protein sequence ID" value="KAI9508960.1"/>
    <property type="molecule type" value="Genomic_DNA"/>
</dbReference>
<evidence type="ECO:0000313" key="2">
    <source>
        <dbReference type="Proteomes" id="UP001207468"/>
    </source>
</evidence>
<protein>
    <submittedName>
        <fullName evidence="1">Uncharacterized protein</fullName>
    </submittedName>
</protein>
<comment type="caution">
    <text evidence="1">The sequence shown here is derived from an EMBL/GenBank/DDBJ whole genome shotgun (WGS) entry which is preliminary data.</text>
</comment>
<reference evidence="1" key="1">
    <citation type="submission" date="2021-03" db="EMBL/GenBank/DDBJ databases">
        <title>Evolutionary priming and transition to the ectomycorrhizal habit in an iconic lineage of mushroom-forming fungi: is preadaptation a requirement?</title>
        <authorList>
            <consortium name="DOE Joint Genome Institute"/>
            <person name="Looney B.P."/>
            <person name="Miyauchi S."/>
            <person name="Morin E."/>
            <person name="Drula E."/>
            <person name="Courty P.E."/>
            <person name="Chicoki N."/>
            <person name="Fauchery L."/>
            <person name="Kohler A."/>
            <person name="Kuo A."/>
            <person name="LaButti K."/>
            <person name="Pangilinan J."/>
            <person name="Lipzen A."/>
            <person name="Riley R."/>
            <person name="Andreopoulos W."/>
            <person name="He G."/>
            <person name="Johnson J."/>
            <person name="Barry K.W."/>
            <person name="Grigoriev I.V."/>
            <person name="Nagy L."/>
            <person name="Hibbett D."/>
            <person name="Henrissat B."/>
            <person name="Matheny P.B."/>
            <person name="Labbe J."/>
            <person name="Martin A.F."/>
        </authorList>
    </citation>
    <scope>NUCLEOTIDE SEQUENCE</scope>
    <source>
        <strain evidence="1">BPL698</strain>
    </source>
</reference>
<gene>
    <name evidence="1" type="ORF">F5148DRAFT_1275487</name>
</gene>